<feature type="domain" description="Ribosomal protein eL8/eL30/eS12/Gadd45" evidence="4">
    <location>
        <begin position="165"/>
        <end position="262"/>
    </location>
</feature>
<dbReference type="InterPro" id="IPR029064">
    <property type="entry name" value="Ribosomal_eL30-like_sf"/>
</dbReference>
<feature type="compositionally biased region" description="Low complexity" evidence="3">
    <location>
        <begin position="36"/>
        <end position="48"/>
    </location>
</feature>
<feature type="compositionally biased region" description="Basic and acidic residues" evidence="3">
    <location>
        <begin position="259"/>
        <end position="274"/>
    </location>
</feature>
<dbReference type="GO" id="GO:1990904">
    <property type="term" value="C:ribonucleoprotein complex"/>
    <property type="evidence" value="ECO:0007669"/>
    <property type="project" value="InterPro"/>
</dbReference>
<protein>
    <recommendedName>
        <fullName evidence="4">Ribosomal protein eL8/eL30/eS12/Gadd45 domain-containing protein</fullName>
    </recommendedName>
</protein>
<dbReference type="GeneID" id="25308606"/>
<evidence type="ECO:0000256" key="2">
    <source>
        <dbReference type="ARBA" id="ARBA00022884"/>
    </source>
</evidence>
<feature type="compositionally biased region" description="Basic and acidic residues" evidence="3">
    <location>
        <begin position="55"/>
        <end position="88"/>
    </location>
</feature>
<evidence type="ECO:0000313" key="5">
    <source>
        <dbReference type="EMBL" id="KIW76672.1"/>
    </source>
</evidence>
<dbReference type="InterPro" id="IPR002415">
    <property type="entry name" value="H/ACA_rnp_Nhp2-like"/>
</dbReference>
<dbReference type="VEuPathDB" id="FungiDB:Z517_09116"/>
<dbReference type="Gene3D" id="3.30.1330.30">
    <property type="match status" value="1"/>
</dbReference>
<dbReference type="GO" id="GO:0005730">
    <property type="term" value="C:nucleolus"/>
    <property type="evidence" value="ECO:0007669"/>
    <property type="project" value="InterPro"/>
</dbReference>
<feature type="region of interest" description="Disordered" evidence="3">
    <location>
        <begin position="1"/>
        <end position="141"/>
    </location>
</feature>
<dbReference type="InterPro" id="IPR004038">
    <property type="entry name" value="Ribosomal_eL8/eL30/eS12/Gad45"/>
</dbReference>
<keyword evidence="2" id="KW-0694">RNA-binding</keyword>
<feature type="compositionally biased region" description="Basic and acidic residues" evidence="3">
    <location>
        <begin position="1"/>
        <end position="34"/>
    </location>
</feature>
<name>A0A0D2EQV7_9EURO</name>
<keyword evidence="6" id="KW-1185">Reference proteome</keyword>
<dbReference type="PANTHER" id="PTHR23105">
    <property type="entry name" value="RIBOSOMAL PROTEIN L7AE FAMILY MEMBER"/>
    <property type="match status" value="1"/>
</dbReference>
<dbReference type="PROSITE" id="PS01082">
    <property type="entry name" value="RIBOSOMAL_L7AE"/>
    <property type="match status" value="1"/>
</dbReference>
<evidence type="ECO:0000256" key="3">
    <source>
        <dbReference type="SAM" id="MobiDB-lite"/>
    </source>
</evidence>
<dbReference type="Pfam" id="PF01248">
    <property type="entry name" value="Ribosomal_L7Ae"/>
    <property type="match status" value="1"/>
</dbReference>
<evidence type="ECO:0000256" key="1">
    <source>
        <dbReference type="ARBA" id="ARBA00007337"/>
    </source>
</evidence>
<dbReference type="PRINTS" id="PR00883">
    <property type="entry name" value="NUCLEARHMG"/>
</dbReference>
<accession>A0A0D2EQV7</accession>
<dbReference type="SUPFAM" id="SSF55315">
    <property type="entry name" value="L30e-like"/>
    <property type="match status" value="1"/>
</dbReference>
<dbReference type="InterPro" id="IPR004037">
    <property type="entry name" value="Ribosomal_eL8-like_CS"/>
</dbReference>
<dbReference type="GO" id="GO:0042254">
    <property type="term" value="P:ribosome biogenesis"/>
    <property type="evidence" value="ECO:0007669"/>
    <property type="project" value="InterPro"/>
</dbReference>
<feature type="compositionally biased region" description="Acidic residues" evidence="3">
    <location>
        <begin position="89"/>
        <end position="107"/>
    </location>
</feature>
<dbReference type="AlphaFoldDB" id="A0A0D2EQV7"/>
<sequence length="303" mass="32974">MAKDKSGASKKDSKAERKAERKAEKEARKAEKVAKKQAAATTKASGAAPTGVTKSKGENKEKKAARKVLAEKALNELEGKSNKKKAEVKDEEDDDDSGEEEDDEIEEQNGVKVEGEDSDGETEDEDEKPKKAKADSEKKNILAARPVGALVPFANPLADEKVAKKVFKCVKKAASQRTLRRGVKEVVKALRKSPTTSTDKLPLGVVVLAADISPMDVISHIPVLAEDHSVPYIYVTSRAELGTAGQTKRPTSVVMVSRDAGKKAAKDGKEKKIEEEGDEKESWEDTYKSLVKVVEREGRHVKI</sequence>
<dbReference type="HOGENOM" id="CLU_084513_0_0_1"/>
<evidence type="ECO:0000259" key="4">
    <source>
        <dbReference type="Pfam" id="PF01248"/>
    </source>
</evidence>
<dbReference type="OrthoDB" id="5364946at2759"/>
<organism evidence="5 6">
    <name type="scientific">Fonsecaea pedrosoi CBS 271.37</name>
    <dbReference type="NCBI Taxonomy" id="1442368"/>
    <lineage>
        <taxon>Eukaryota</taxon>
        <taxon>Fungi</taxon>
        <taxon>Dikarya</taxon>
        <taxon>Ascomycota</taxon>
        <taxon>Pezizomycotina</taxon>
        <taxon>Eurotiomycetes</taxon>
        <taxon>Chaetothyriomycetidae</taxon>
        <taxon>Chaetothyriales</taxon>
        <taxon>Herpotrichiellaceae</taxon>
        <taxon>Fonsecaea</taxon>
    </lineage>
</organism>
<feature type="compositionally biased region" description="Acidic residues" evidence="3">
    <location>
        <begin position="116"/>
        <end position="126"/>
    </location>
</feature>
<gene>
    <name evidence="5" type="ORF">Z517_09116</name>
</gene>
<dbReference type="STRING" id="1442368.A0A0D2EQV7"/>
<feature type="compositionally biased region" description="Basic and acidic residues" evidence="3">
    <location>
        <begin position="127"/>
        <end position="140"/>
    </location>
</feature>
<dbReference type="EMBL" id="KN846974">
    <property type="protein sequence ID" value="KIW76672.1"/>
    <property type="molecule type" value="Genomic_DNA"/>
</dbReference>
<dbReference type="Proteomes" id="UP000053029">
    <property type="component" value="Unassembled WGS sequence"/>
</dbReference>
<dbReference type="GO" id="GO:0003723">
    <property type="term" value="F:RNA binding"/>
    <property type="evidence" value="ECO:0007669"/>
    <property type="project" value="UniProtKB-KW"/>
</dbReference>
<evidence type="ECO:0000313" key="6">
    <source>
        <dbReference type="Proteomes" id="UP000053029"/>
    </source>
</evidence>
<feature type="region of interest" description="Disordered" evidence="3">
    <location>
        <begin position="253"/>
        <end position="284"/>
    </location>
</feature>
<dbReference type="InterPro" id="IPR050257">
    <property type="entry name" value="eL8/uL1-like"/>
</dbReference>
<reference evidence="5 6" key="1">
    <citation type="submission" date="2015-01" db="EMBL/GenBank/DDBJ databases">
        <title>The Genome Sequence of Fonsecaea pedrosoi CBS 271.37.</title>
        <authorList>
            <consortium name="The Broad Institute Genomics Platform"/>
            <person name="Cuomo C."/>
            <person name="de Hoog S."/>
            <person name="Gorbushina A."/>
            <person name="Stielow B."/>
            <person name="Teixiera M."/>
            <person name="Abouelleil A."/>
            <person name="Chapman S.B."/>
            <person name="Priest M."/>
            <person name="Young S.K."/>
            <person name="Wortman J."/>
            <person name="Nusbaum C."/>
            <person name="Birren B."/>
        </authorList>
    </citation>
    <scope>NUCLEOTIDE SEQUENCE [LARGE SCALE GENOMIC DNA]</scope>
    <source>
        <strain evidence="5 6">CBS 271.37</strain>
    </source>
</reference>
<proteinExistence type="inferred from homology"/>
<comment type="similarity">
    <text evidence="1">Belongs to the eukaryotic ribosomal protein eL8 family.</text>
</comment>
<dbReference type="RefSeq" id="XP_013280480.1">
    <property type="nucleotide sequence ID" value="XM_013425026.1"/>
</dbReference>